<keyword evidence="8" id="KW-1185">Reference proteome</keyword>
<proteinExistence type="predicted"/>
<evidence type="ECO:0000313" key="7">
    <source>
        <dbReference type="EMBL" id="MDT0593771.1"/>
    </source>
</evidence>
<dbReference type="RefSeq" id="WP_311367271.1">
    <property type="nucleotide sequence ID" value="NZ_JAVRHX010000001.1"/>
</dbReference>
<keyword evidence="2" id="KW-0378">Hydrolase</keyword>
<dbReference type="PROSITE" id="PS00018">
    <property type="entry name" value="EF_HAND_1"/>
    <property type="match status" value="1"/>
</dbReference>
<feature type="domain" description="ASPIC/UnbV" evidence="5">
    <location>
        <begin position="517"/>
        <end position="591"/>
    </location>
</feature>
<keyword evidence="3" id="KW-1133">Transmembrane helix</keyword>
<dbReference type="Pfam" id="PF02018">
    <property type="entry name" value="CBM_4_9"/>
    <property type="match status" value="2"/>
</dbReference>
<evidence type="ECO:0000256" key="1">
    <source>
        <dbReference type="ARBA" id="ARBA00022729"/>
    </source>
</evidence>
<dbReference type="SUPFAM" id="SSF69318">
    <property type="entry name" value="Integrin alpha N-terminal domain"/>
    <property type="match status" value="1"/>
</dbReference>
<dbReference type="InterPro" id="IPR013517">
    <property type="entry name" value="FG-GAP"/>
</dbReference>
<reference evidence="7 8" key="1">
    <citation type="submission" date="2023-09" db="EMBL/GenBank/DDBJ databases">
        <authorList>
            <person name="Rey-Velasco X."/>
        </authorList>
    </citation>
    <scope>NUCLEOTIDE SEQUENCE [LARGE SCALE GENOMIC DNA]</scope>
    <source>
        <strain evidence="7 8">P117</strain>
    </source>
</reference>
<feature type="domain" description="CBM-cenC" evidence="4">
    <location>
        <begin position="918"/>
        <end position="1049"/>
    </location>
</feature>
<name>A0ABU2ZND6_9ALTE</name>
<dbReference type="Gene3D" id="2.60.120.260">
    <property type="entry name" value="Galactose-binding domain-like"/>
    <property type="match status" value="3"/>
</dbReference>
<dbReference type="InterPro" id="IPR016119">
    <property type="entry name" value="Br/Cl_peroxidase_C"/>
</dbReference>
<evidence type="ECO:0000256" key="2">
    <source>
        <dbReference type="ARBA" id="ARBA00022801"/>
    </source>
</evidence>
<dbReference type="CDD" id="cd03398">
    <property type="entry name" value="PAP2_haloperoxidase"/>
    <property type="match status" value="1"/>
</dbReference>
<evidence type="ECO:0000259" key="6">
    <source>
        <dbReference type="Pfam" id="PF18998"/>
    </source>
</evidence>
<keyword evidence="3" id="KW-0812">Transmembrane</keyword>
<comment type="caution">
    <text evidence="7">The sequence shown here is derived from an EMBL/GenBank/DDBJ whole genome shotgun (WGS) entry which is preliminary data.</text>
</comment>
<dbReference type="Pfam" id="PF18998">
    <property type="entry name" value="Flg_new_2"/>
    <property type="match status" value="1"/>
</dbReference>
<gene>
    <name evidence="7" type="ORF">RM552_02795</name>
</gene>
<dbReference type="SUPFAM" id="SSF49785">
    <property type="entry name" value="Galactose-binding domain-like"/>
    <property type="match status" value="3"/>
</dbReference>
<dbReference type="Proteomes" id="UP001253545">
    <property type="component" value="Unassembled WGS sequence"/>
</dbReference>
<accession>A0ABU2ZND6</accession>
<evidence type="ECO:0000313" key="8">
    <source>
        <dbReference type="Proteomes" id="UP001253545"/>
    </source>
</evidence>
<dbReference type="InterPro" id="IPR018247">
    <property type="entry name" value="EF_Hand_1_Ca_BS"/>
</dbReference>
<organism evidence="7 8">
    <name type="scientific">Glaciecola petra</name>
    <dbReference type="NCBI Taxonomy" id="3075602"/>
    <lineage>
        <taxon>Bacteria</taxon>
        <taxon>Pseudomonadati</taxon>
        <taxon>Pseudomonadota</taxon>
        <taxon>Gammaproteobacteria</taxon>
        <taxon>Alteromonadales</taxon>
        <taxon>Alteromonadaceae</taxon>
        <taxon>Glaciecola</taxon>
    </lineage>
</organism>
<dbReference type="PANTHER" id="PTHR34599">
    <property type="entry name" value="PEROXIDASE-RELATED"/>
    <property type="match status" value="1"/>
</dbReference>
<keyword evidence="3" id="KW-0472">Membrane</keyword>
<dbReference type="SUPFAM" id="SSF48317">
    <property type="entry name" value="Acid phosphatase/Vanadium-dependent haloperoxidase"/>
    <property type="match status" value="1"/>
</dbReference>
<dbReference type="Pfam" id="PF13517">
    <property type="entry name" value="FG-GAP_3"/>
    <property type="match status" value="3"/>
</dbReference>
<dbReference type="InterPro" id="IPR036938">
    <property type="entry name" value="PAP2/HPO_sf"/>
</dbReference>
<feature type="domain" description="Bacterial repeat" evidence="6">
    <location>
        <begin position="1082"/>
        <end position="1144"/>
    </location>
</feature>
<keyword evidence="1" id="KW-0732">Signal</keyword>
<evidence type="ECO:0000259" key="5">
    <source>
        <dbReference type="Pfam" id="PF07593"/>
    </source>
</evidence>
<protein>
    <submittedName>
        <fullName evidence="7">Carbohydrate binding domain-containing protein</fullName>
    </submittedName>
</protein>
<evidence type="ECO:0000256" key="3">
    <source>
        <dbReference type="SAM" id="Phobius"/>
    </source>
</evidence>
<dbReference type="Pfam" id="PF07593">
    <property type="entry name" value="UnbV_ASPIC"/>
    <property type="match status" value="1"/>
</dbReference>
<dbReference type="InterPro" id="IPR052559">
    <property type="entry name" value="V-haloperoxidase"/>
</dbReference>
<dbReference type="Gene3D" id="1.10.606.10">
    <property type="entry name" value="Vanadium-containing Chloroperoxidase, domain 2"/>
    <property type="match status" value="1"/>
</dbReference>
<evidence type="ECO:0000259" key="4">
    <source>
        <dbReference type="Pfam" id="PF02018"/>
    </source>
</evidence>
<dbReference type="InterPro" id="IPR008979">
    <property type="entry name" value="Galactose-bd-like_sf"/>
</dbReference>
<dbReference type="PANTHER" id="PTHR34599:SF2">
    <property type="entry name" value="TRAF-TYPE DOMAIN-CONTAINING PROTEIN"/>
    <property type="match status" value="1"/>
</dbReference>
<dbReference type="EMBL" id="JAVRHX010000001">
    <property type="protein sequence ID" value="MDT0593771.1"/>
    <property type="molecule type" value="Genomic_DNA"/>
</dbReference>
<sequence length="1763" mass="192645">MNECQESKDYRISFDYTSLFLTTPTRILFVFSIILLFHAKSYASTLFENTTVAAGLNNYIADSGDIHGPGAVFTDVNNDSLPDLYLLKGDNAGSLSTPNELYLNDGQGGFYRPDNDAGAADQGSATGAIAADYDNDGDVDLYILNFNGPNVLLQNQLSETGNLAFIDFTNSTNPQDISNNQFGLATATHQSLTYGAMVLDNTLTAAWADVDRDGDLDLFVGNHDSFCLAGDAEGPSGLPGQRDIFYRNNGDGTFSDQTVAFDVNGYETVTGETITSGQHFSSSNAIIFADFDNDRWPDLLVTNKVGGIDDRNMLYRNLGEDAIGTWLGFELISYKMSKAFGYNSGSAMGVDVGDPDNDGDLDIYITEASALGPNAIGRNDYWINQYSETGELSFVYSADMPSAFSWGVQWQDFDLDGRQDLYVASHNSLTDNLYLNTPSGFTEAGESAGIAQNKNSRSAVSADYDRDGWPDVFVVNKSDSSALYRNNSSVQTQHNYLVLALEGDPSLPGPYKSNRSAIGARATIMADLDNNGTIDPEEFQIREVRAGSSSAGSTASLELEFGLGSAQSAQVEIAWPSGRITQIKVPTNQHLQIKEQVESGERITNGDFEDSDKDWTTIVAGGAEAEWQVALDQDLNTIMTVDVDSNNNQPWQVMLQQSNVSLQVNRNYRLTFKARSNIANTGMFLLVGQNYAPFQPTGLNKYIGLDTQWQTYNIDFKSPVNDLNSRLGFLLGFGDSRLVSIDDISLQALPIEYQSSELLINGDFESPNNAFNALALGAASDVSVDFNATSNRQGKAASISMGDGGQQAWEVQFGQQDFDIIAGQKYVLKFGAKASAPGTISSALMQQNSPWANLGHYAQYNVDVNWQSYETTFEATSSEDPSRLAFLLGGEGARTIWFDRISIKPWEAPPETLISPAELLPNGGFEQGLSGWRLETLDPVSNTWSLDPSMSSQGRQSLKATIINSSGIPWHTQLINDGQFIQEGREYRISIDVKSDKAGFAILSVDQDQAPWANLGLRQALPLTTEWQSYVVTFRATGDDFAARLSLQLSAGQTARNVWIDNAGAAASCGATVIASTNLTIVQGQGSGNYQAGDEVPITALPPEEGYFFSHWTSNNGGSFADVNSVSTSFTMPEGVVTLTAHFLPGVAADANVSSARRWNEVLLQAIRNDFARPTVHARNLFHISAAMYDAWSAYGTIETPWLLGKTRAGVNCSVDSFTPQENAQTSRNEAISYMSYRLIQHRFVNSPGAERVALDTEAIMSYYGYDPAVDTIDVSSGSAAALGNYLAQCYIDFGLSDNANEQNDYANLHYQTVNPALEPELPGNPFLSDLNRWQPLKLALSIDQSGNEVSTQPDFLSPEWGQVVPFALRQTDLNVNNRDGFDYWLYHDPSMPPQVDSGTYKWAFSLVSIWSSYLDPSNNQVIDISPASIGNTQLLPAQFDEYVDYYDLNNGFGLNQGYVVNPKTGAPYTPEYVPVGDYTRVLAEYWADGPDSETPPGHWFVILNSVTEHPLLERKWNGAGVELSNLEWDVKSYFVLGGAMHDSAIAAWGAKGWYDYIRPISAIRGMADLGQSSDFLLPSWHPNGISLEPGMIELVGIDDPLAGELGEHINKIKVFAWRGPDYVDDPLTDVAGVGWILAENWWPYQRPSFVTPPFAGYVSGHSTFSRAAAEVMSLITGDEYFPGGLSTLTIPQDNFLVFEKGPSVSFSLQWARYQDAADQSALSRIWGGIHPPIDDIPGRLMGKEIGIDAFDNAQLYLNGAVE</sequence>
<feature type="transmembrane region" description="Helical" evidence="3">
    <location>
        <begin position="12"/>
        <end position="37"/>
    </location>
</feature>
<dbReference type="InterPro" id="IPR011519">
    <property type="entry name" value="UnbV_ASPIC"/>
</dbReference>
<dbReference type="InterPro" id="IPR003305">
    <property type="entry name" value="CenC_carb-bd"/>
</dbReference>
<feature type="domain" description="CBM-cenC" evidence="4">
    <location>
        <begin position="757"/>
        <end position="886"/>
    </location>
</feature>
<dbReference type="InterPro" id="IPR044060">
    <property type="entry name" value="Bacterial_rp_domain"/>
</dbReference>
<dbReference type="InterPro" id="IPR028994">
    <property type="entry name" value="Integrin_alpha_N"/>
</dbReference>